<dbReference type="EMBL" id="SKBQ01000045">
    <property type="protein sequence ID" value="TPX11939.1"/>
    <property type="molecule type" value="Genomic_DNA"/>
</dbReference>
<dbReference type="GeneID" id="41974884"/>
<evidence type="ECO:0000256" key="1">
    <source>
        <dbReference type="ARBA" id="ARBA00009986"/>
    </source>
</evidence>
<dbReference type="SUPFAM" id="SSF53720">
    <property type="entry name" value="ALDH-like"/>
    <property type="match status" value="1"/>
</dbReference>
<gene>
    <name evidence="8" type="ORF">E0L32_007437</name>
</gene>
<protein>
    <recommendedName>
        <fullName evidence="3">aldehyde dehydrogenase (NAD(+))</fullName>
        <ecNumber evidence="3">1.2.1.3</ecNumber>
    </recommendedName>
</protein>
<organism evidence="8 9">
    <name type="scientific">Thyridium curvatum</name>
    <dbReference type="NCBI Taxonomy" id="1093900"/>
    <lineage>
        <taxon>Eukaryota</taxon>
        <taxon>Fungi</taxon>
        <taxon>Dikarya</taxon>
        <taxon>Ascomycota</taxon>
        <taxon>Pezizomycotina</taxon>
        <taxon>Sordariomycetes</taxon>
        <taxon>Sordariomycetidae</taxon>
        <taxon>Thyridiales</taxon>
        <taxon>Thyridiaceae</taxon>
        <taxon>Thyridium</taxon>
    </lineage>
</organism>
<reference evidence="8 9" key="1">
    <citation type="submission" date="2019-06" db="EMBL/GenBank/DDBJ databases">
        <title>Draft genome sequence of the filamentous fungus Phialemoniopsis curvata isolated from diesel fuel.</title>
        <authorList>
            <person name="Varaljay V.A."/>
            <person name="Lyon W.J."/>
            <person name="Crouch A.L."/>
            <person name="Drake C.E."/>
            <person name="Hollomon J.M."/>
            <person name="Nadeau L.J."/>
            <person name="Nunn H.S."/>
            <person name="Stevenson B.S."/>
            <person name="Bojanowski C.L."/>
            <person name="Crookes-Goodson W.J."/>
        </authorList>
    </citation>
    <scope>NUCLEOTIDE SEQUENCE [LARGE SCALE GENOMIC DNA]</scope>
    <source>
        <strain evidence="8 9">D216</strain>
    </source>
</reference>
<accession>A0A507B3N9</accession>
<dbReference type="PANTHER" id="PTHR11699">
    <property type="entry name" value="ALDEHYDE DEHYDROGENASE-RELATED"/>
    <property type="match status" value="1"/>
</dbReference>
<dbReference type="EC" id="1.2.1.3" evidence="3"/>
<comment type="catalytic activity">
    <reaction evidence="4">
        <text>an aldehyde + NAD(+) + H2O = a carboxylate + NADH + 2 H(+)</text>
        <dbReference type="Rhea" id="RHEA:16185"/>
        <dbReference type="ChEBI" id="CHEBI:15377"/>
        <dbReference type="ChEBI" id="CHEBI:15378"/>
        <dbReference type="ChEBI" id="CHEBI:17478"/>
        <dbReference type="ChEBI" id="CHEBI:29067"/>
        <dbReference type="ChEBI" id="CHEBI:57540"/>
        <dbReference type="ChEBI" id="CHEBI:57945"/>
        <dbReference type="EC" id="1.2.1.3"/>
    </reaction>
</comment>
<dbReference type="Gene3D" id="3.40.605.10">
    <property type="entry name" value="Aldehyde Dehydrogenase, Chain A, domain 1"/>
    <property type="match status" value="1"/>
</dbReference>
<dbReference type="GO" id="GO:0004029">
    <property type="term" value="F:aldehyde dehydrogenase (NAD+) activity"/>
    <property type="evidence" value="ECO:0007669"/>
    <property type="project" value="UniProtKB-EC"/>
</dbReference>
<dbReference type="InParanoid" id="A0A507B3N9"/>
<dbReference type="OrthoDB" id="310895at2759"/>
<dbReference type="Gene3D" id="3.40.309.10">
    <property type="entry name" value="Aldehyde Dehydrogenase, Chain A, domain 2"/>
    <property type="match status" value="1"/>
</dbReference>
<dbReference type="Pfam" id="PF00171">
    <property type="entry name" value="Aldedh"/>
    <property type="match status" value="1"/>
</dbReference>
<dbReference type="RefSeq" id="XP_030993650.1">
    <property type="nucleotide sequence ID" value="XM_031142181.1"/>
</dbReference>
<dbReference type="STRING" id="1093900.A0A507B3N9"/>
<comment type="similarity">
    <text evidence="1 6">Belongs to the aldehyde dehydrogenase family.</text>
</comment>
<dbReference type="Proteomes" id="UP000319257">
    <property type="component" value="Unassembled WGS sequence"/>
</dbReference>
<name>A0A507B3N9_9PEZI</name>
<dbReference type="FunFam" id="3.40.309.10:FF:000049">
    <property type="entry name" value="Aldehyde dehydrogenase"/>
    <property type="match status" value="1"/>
</dbReference>
<comment type="caution">
    <text evidence="8">The sequence shown here is derived from an EMBL/GenBank/DDBJ whole genome shotgun (WGS) entry which is preliminary data.</text>
</comment>
<dbReference type="InterPro" id="IPR016161">
    <property type="entry name" value="Ald_DH/histidinol_DH"/>
</dbReference>
<feature type="domain" description="Aldehyde dehydrogenase" evidence="7">
    <location>
        <begin position="22"/>
        <end position="483"/>
    </location>
</feature>
<evidence type="ECO:0000259" key="7">
    <source>
        <dbReference type="Pfam" id="PF00171"/>
    </source>
</evidence>
<sequence length="490" mass="52492">MGSFKVPTPSELTKFYINGEYVNASGSEVFTVINPKDGSVISEKLPVATAKDVDTAVEAAEAAFSGEWSEFTNAQRSQCLNKLASLLEEHLEDILKLDSLSSGNPVSLIPTREKAYIVNGLRYFAGWADKQAGQYMPDDDGFVKLVRHEPLGVCAAVCPFNAPIATMFFKVGPALATGNTIIVKPSEKTPFGTMAIGPLFELAGIPKGVVQVLTGAGSTGALLASHMRIRKISFTGSVPTGKKIQVAAAQSNLKRVTLELGGKSPAVVFEDANLDNALTWTVNAIMARSGQVCVAASRVYVQKSIVEKFVEGYVQKMKAAAEKMGDPSQEDTAYGPLVDKLAYERVQKMIERGKKEATLATGGGTLGKDGYFIEPTVFVNPQANAQILHDEVFGPVSVIIPFETEQEVIKKANDTEYGLMAGVFTRDVTRALRVSSKLDAGVVGVNCVSVMNVVAPFGGKKQSGLGREFSSEVLRAYTEPKTVLINMKSE</sequence>
<dbReference type="InterPro" id="IPR016162">
    <property type="entry name" value="Ald_DH_N"/>
</dbReference>
<dbReference type="InterPro" id="IPR029510">
    <property type="entry name" value="Ald_DH_CS_GLU"/>
</dbReference>
<dbReference type="InterPro" id="IPR016163">
    <property type="entry name" value="Ald_DH_C"/>
</dbReference>
<feature type="active site" evidence="5">
    <location>
        <position position="259"/>
    </location>
</feature>
<dbReference type="FunFam" id="3.40.605.10:FF:000001">
    <property type="entry name" value="Aldehyde dehydrogenase 1"/>
    <property type="match status" value="1"/>
</dbReference>
<evidence type="ECO:0000256" key="4">
    <source>
        <dbReference type="ARBA" id="ARBA00049194"/>
    </source>
</evidence>
<dbReference type="AlphaFoldDB" id="A0A507B3N9"/>
<evidence type="ECO:0000256" key="3">
    <source>
        <dbReference type="ARBA" id="ARBA00024226"/>
    </source>
</evidence>
<evidence type="ECO:0000313" key="8">
    <source>
        <dbReference type="EMBL" id="TPX11939.1"/>
    </source>
</evidence>
<evidence type="ECO:0000256" key="5">
    <source>
        <dbReference type="PROSITE-ProRule" id="PRU10007"/>
    </source>
</evidence>
<proteinExistence type="inferred from homology"/>
<keyword evidence="2 6" id="KW-0560">Oxidoreductase</keyword>
<evidence type="ECO:0000313" key="9">
    <source>
        <dbReference type="Proteomes" id="UP000319257"/>
    </source>
</evidence>
<keyword evidence="9" id="KW-1185">Reference proteome</keyword>
<evidence type="ECO:0000256" key="2">
    <source>
        <dbReference type="ARBA" id="ARBA00023002"/>
    </source>
</evidence>
<evidence type="ECO:0000256" key="6">
    <source>
        <dbReference type="RuleBase" id="RU003345"/>
    </source>
</evidence>
<dbReference type="PROSITE" id="PS00687">
    <property type="entry name" value="ALDEHYDE_DEHYDR_GLU"/>
    <property type="match status" value="1"/>
</dbReference>
<dbReference type="InterPro" id="IPR015590">
    <property type="entry name" value="Aldehyde_DH_dom"/>
</dbReference>